<keyword evidence="4 17" id="KW-0732">Signal</keyword>
<evidence type="ECO:0000256" key="14">
    <source>
        <dbReference type="ARBA" id="ARBA00042261"/>
    </source>
</evidence>
<dbReference type="Proteomes" id="UP000250140">
    <property type="component" value="Unassembled WGS sequence"/>
</dbReference>
<evidence type="ECO:0000256" key="6">
    <source>
        <dbReference type="ARBA" id="ARBA00022801"/>
    </source>
</evidence>
<dbReference type="PANTHER" id="PTHR31736:SF6">
    <property type="entry name" value="EXOPOLYGALACTURONASE B-RELATED"/>
    <property type="match status" value="1"/>
</dbReference>
<evidence type="ECO:0000256" key="9">
    <source>
        <dbReference type="ARBA" id="ARBA00023295"/>
    </source>
</evidence>
<dbReference type="InterPro" id="IPR012334">
    <property type="entry name" value="Pectin_lyas_fold"/>
</dbReference>
<accession>A0A8E2JY00</accession>
<keyword evidence="3" id="KW-0964">Secreted</keyword>
<protein>
    <recommendedName>
        <fullName evidence="12">galacturonan 1,4-alpha-galacturonidase</fullName>
        <ecNumber evidence="12">3.2.1.67</ecNumber>
    </recommendedName>
    <alternativeName>
        <fullName evidence="13">Galacturan 1,4-alpha-galacturonidase B</fullName>
    </alternativeName>
    <alternativeName>
        <fullName evidence="14">Poly(1,4-alpha-D-galacturonide)galacturonohydrolase B</fullName>
    </alternativeName>
</protein>
<dbReference type="PANTHER" id="PTHR31736">
    <property type="match status" value="1"/>
</dbReference>
<evidence type="ECO:0000256" key="3">
    <source>
        <dbReference type="ARBA" id="ARBA00022525"/>
    </source>
</evidence>
<organism evidence="18 19">
    <name type="scientific">Glonium stellatum</name>
    <dbReference type="NCBI Taxonomy" id="574774"/>
    <lineage>
        <taxon>Eukaryota</taxon>
        <taxon>Fungi</taxon>
        <taxon>Dikarya</taxon>
        <taxon>Ascomycota</taxon>
        <taxon>Pezizomycotina</taxon>
        <taxon>Dothideomycetes</taxon>
        <taxon>Pleosporomycetidae</taxon>
        <taxon>Gloniales</taxon>
        <taxon>Gloniaceae</taxon>
        <taxon>Glonium</taxon>
    </lineage>
</organism>
<comment type="function">
    <text evidence="11">Specific in hydrolyzing the terminal glycosidic bond of polygalacturonic acid and oligogalacturonates.</text>
</comment>
<keyword evidence="8" id="KW-0325">Glycoprotein</keyword>
<dbReference type="GO" id="GO:0005975">
    <property type="term" value="P:carbohydrate metabolic process"/>
    <property type="evidence" value="ECO:0007669"/>
    <property type="project" value="InterPro"/>
</dbReference>
<dbReference type="InterPro" id="IPR000743">
    <property type="entry name" value="Glyco_hydro_28"/>
</dbReference>
<sequence length="216" mass="24612">MKAFIFLFLATIVSALTIDSIPVGAEVIEAPFTTRLNKRWAKDKWGNNPEPHRRKVTIRASKNDYDDVSNDFLWAMKKANHGGLVHLEESKTYVIGKRLDLSWLDDIYVRLDGEIKVWGGKNIKIYGSGTLNGNGQAWYDGFAEAEILDPTNSFYRPILFLTDNATNVDISGIRFLNSPCWNTFLVRTKDISFDRCRFDAFSTNASYCIIWLNSPN</sequence>
<keyword evidence="5" id="KW-0677">Repeat</keyword>
<keyword evidence="10" id="KW-0961">Cell wall biogenesis/degradation</keyword>
<evidence type="ECO:0000256" key="16">
    <source>
        <dbReference type="RuleBase" id="RU361169"/>
    </source>
</evidence>
<evidence type="ECO:0000256" key="10">
    <source>
        <dbReference type="ARBA" id="ARBA00023316"/>
    </source>
</evidence>
<evidence type="ECO:0000256" key="11">
    <source>
        <dbReference type="ARBA" id="ARBA00037312"/>
    </source>
</evidence>
<dbReference type="GO" id="GO:0004650">
    <property type="term" value="F:polygalacturonase activity"/>
    <property type="evidence" value="ECO:0007669"/>
    <property type="project" value="InterPro"/>
</dbReference>
<keyword evidence="6 16" id="KW-0378">Hydrolase</keyword>
<feature type="chain" id="PRO_5034895488" description="galacturonan 1,4-alpha-galacturonidase" evidence="17">
    <location>
        <begin position="16"/>
        <end position="216"/>
    </location>
</feature>
<evidence type="ECO:0000256" key="4">
    <source>
        <dbReference type="ARBA" id="ARBA00022729"/>
    </source>
</evidence>
<evidence type="ECO:0000256" key="17">
    <source>
        <dbReference type="SAM" id="SignalP"/>
    </source>
</evidence>
<dbReference type="EC" id="3.2.1.67" evidence="12"/>
<dbReference type="GO" id="GO:0047911">
    <property type="term" value="F:galacturan 1,4-alpha-galacturonidase activity"/>
    <property type="evidence" value="ECO:0007669"/>
    <property type="project" value="UniProtKB-EC"/>
</dbReference>
<keyword evidence="7" id="KW-1015">Disulfide bond</keyword>
<evidence type="ECO:0000256" key="1">
    <source>
        <dbReference type="ARBA" id="ARBA00004613"/>
    </source>
</evidence>
<proteinExistence type="inferred from homology"/>
<dbReference type="Pfam" id="PF00295">
    <property type="entry name" value="Glyco_hydro_28"/>
    <property type="match status" value="1"/>
</dbReference>
<evidence type="ECO:0000256" key="8">
    <source>
        <dbReference type="ARBA" id="ARBA00023180"/>
    </source>
</evidence>
<evidence type="ECO:0000256" key="12">
    <source>
        <dbReference type="ARBA" id="ARBA00038933"/>
    </source>
</evidence>
<evidence type="ECO:0000256" key="2">
    <source>
        <dbReference type="ARBA" id="ARBA00008834"/>
    </source>
</evidence>
<comment type="catalytic activity">
    <reaction evidence="15">
        <text>[(1-&gt;4)-alpha-D-galacturonosyl](n) + H2O = alpha-D-galacturonate + [(1-&gt;4)-alpha-D-galacturonosyl](n-1)</text>
        <dbReference type="Rhea" id="RHEA:14117"/>
        <dbReference type="Rhea" id="RHEA-COMP:14570"/>
        <dbReference type="Rhea" id="RHEA-COMP:14572"/>
        <dbReference type="ChEBI" id="CHEBI:15377"/>
        <dbReference type="ChEBI" id="CHEBI:58658"/>
        <dbReference type="ChEBI" id="CHEBI:140523"/>
        <dbReference type="EC" id="3.2.1.67"/>
    </reaction>
</comment>
<gene>
    <name evidence="18" type="ORF">AOQ84DRAFT_359484</name>
</gene>
<comment type="similarity">
    <text evidence="2 16">Belongs to the glycosyl hydrolase 28 family.</text>
</comment>
<evidence type="ECO:0000313" key="19">
    <source>
        <dbReference type="Proteomes" id="UP000250140"/>
    </source>
</evidence>
<dbReference type="SUPFAM" id="SSF51126">
    <property type="entry name" value="Pectin lyase-like"/>
    <property type="match status" value="1"/>
</dbReference>
<keyword evidence="9 16" id="KW-0326">Glycosidase</keyword>
<dbReference type="GO" id="GO:0071555">
    <property type="term" value="P:cell wall organization"/>
    <property type="evidence" value="ECO:0007669"/>
    <property type="project" value="UniProtKB-KW"/>
</dbReference>
<dbReference type="AlphaFoldDB" id="A0A8E2JY00"/>
<name>A0A8E2JY00_9PEZI</name>
<evidence type="ECO:0000256" key="7">
    <source>
        <dbReference type="ARBA" id="ARBA00023157"/>
    </source>
</evidence>
<keyword evidence="19" id="KW-1185">Reference proteome</keyword>
<dbReference type="EMBL" id="KV748675">
    <property type="protein sequence ID" value="OCL13760.1"/>
    <property type="molecule type" value="Genomic_DNA"/>
</dbReference>
<reference evidence="18 19" key="1">
    <citation type="journal article" date="2016" name="Nat. Commun.">
        <title>Ectomycorrhizal ecology is imprinted in the genome of the dominant symbiotic fungus Cenococcum geophilum.</title>
        <authorList>
            <consortium name="DOE Joint Genome Institute"/>
            <person name="Peter M."/>
            <person name="Kohler A."/>
            <person name="Ohm R.A."/>
            <person name="Kuo A."/>
            <person name="Krutzmann J."/>
            <person name="Morin E."/>
            <person name="Arend M."/>
            <person name="Barry K.W."/>
            <person name="Binder M."/>
            <person name="Choi C."/>
            <person name="Clum A."/>
            <person name="Copeland A."/>
            <person name="Grisel N."/>
            <person name="Haridas S."/>
            <person name="Kipfer T."/>
            <person name="LaButti K."/>
            <person name="Lindquist E."/>
            <person name="Lipzen A."/>
            <person name="Maire R."/>
            <person name="Meier B."/>
            <person name="Mihaltcheva S."/>
            <person name="Molinier V."/>
            <person name="Murat C."/>
            <person name="Poggeler S."/>
            <person name="Quandt C.A."/>
            <person name="Sperisen C."/>
            <person name="Tritt A."/>
            <person name="Tisserant E."/>
            <person name="Crous P.W."/>
            <person name="Henrissat B."/>
            <person name="Nehls U."/>
            <person name="Egli S."/>
            <person name="Spatafora J.W."/>
            <person name="Grigoriev I.V."/>
            <person name="Martin F.M."/>
        </authorList>
    </citation>
    <scope>NUCLEOTIDE SEQUENCE [LARGE SCALE GENOMIC DNA]</scope>
    <source>
        <strain evidence="18 19">CBS 207.34</strain>
    </source>
</reference>
<feature type="signal peptide" evidence="17">
    <location>
        <begin position="1"/>
        <end position="15"/>
    </location>
</feature>
<evidence type="ECO:0000313" key="18">
    <source>
        <dbReference type="EMBL" id="OCL13760.1"/>
    </source>
</evidence>
<evidence type="ECO:0000256" key="5">
    <source>
        <dbReference type="ARBA" id="ARBA00022737"/>
    </source>
</evidence>
<evidence type="ECO:0000256" key="15">
    <source>
        <dbReference type="ARBA" id="ARBA00048766"/>
    </source>
</evidence>
<dbReference type="Gene3D" id="2.160.20.10">
    <property type="entry name" value="Single-stranded right-handed beta-helix, Pectin lyase-like"/>
    <property type="match status" value="1"/>
</dbReference>
<comment type="subcellular location">
    <subcellularLocation>
        <location evidence="1">Secreted</location>
    </subcellularLocation>
</comment>
<dbReference type="InterPro" id="IPR011050">
    <property type="entry name" value="Pectin_lyase_fold/virulence"/>
</dbReference>
<evidence type="ECO:0000256" key="13">
    <source>
        <dbReference type="ARBA" id="ARBA00041473"/>
    </source>
</evidence>
<dbReference type="GO" id="GO:0005576">
    <property type="term" value="C:extracellular region"/>
    <property type="evidence" value="ECO:0007669"/>
    <property type="project" value="UniProtKB-SubCell"/>
</dbReference>
<dbReference type="OrthoDB" id="187139at2759"/>